<dbReference type="Proteomes" id="UP000265520">
    <property type="component" value="Unassembled WGS sequence"/>
</dbReference>
<dbReference type="AlphaFoldDB" id="A0A392MMM0"/>
<proteinExistence type="predicted"/>
<dbReference type="EMBL" id="LXQA010014760">
    <property type="protein sequence ID" value="MCH88747.1"/>
    <property type="molecule type" value="Genomic_DNA"/>
</dbReference>
<reference evidence="1 2" key="1">
    <citation type="journal article" date="2018" name="Front. Plant Sci.">
        <title>Red Clover (Trifolium pratense) and Zigzag Clover (T. medium) - A Picture of Genomic Similarities and Differences.</title>
        <authorList>
            <person name="Dluhosova J."/>
            <person name="Istvanek J."/>
            <person name="Nedelnik J."/>
            <person name="Repkova J."/>
        </authorList>
    </citation>
    <scope>NUCLEOTIDE SEQUENCE [LARGE SCALE GENOMIC DNA]</scope>
    <source>
        <strain evidence="2">cv. 10/8</strain>
        <tissue evidence="1">Leaf</tissue>
    </source>
</reference>
<evidence type="ECO:0000313" key="2">
    <source>
        <dbReference type="Proteomes" id="UP000265520"/>
    </source>
</evidence>
<accession>A0A392MMM0</accession>
<name>A0A392MMM0_9FABA</name>
<feature type="non-terminal residue" evidence="1">
    <location>
        <position position="27"/>
    </location>
</feature>
<keyword evidence="2" id="KW-1185">Reference proteome</keyword>
<gene>
    <name evidence="1" type="ORF">A2U01_0009638</name>
</gene>
<sequence>MQENEGYREVMENGSDKRCLILVWLST</sequence>
<comment type="caution">
    <text evidence="1">The sequence shown here is derived from an EMBL/GenBank/DDBJ whole genome shotgun (WGS) entry which is preliminary data.</text>
</comment>
<evidence type="ECO:0000313" key="1">
    <source>
        <dbReference type="EMBL" id="MCH88747.1"/>
    </source>
</evidence>
<protein>
    <submittedName>
        <fullName evidence="1">Uncharacterized protein</fullName>
    </submittedName>
</protein>
<organism evidence="1 2">
    <name type="scientific">Trifolium medium</name>
    <dbReference type="NCBI Taxonomy" id="97028"/>
    <lineage>
        <taxon>Eukaryota</taxon>
        <taxon>Viridiplantae</taxon>
        <taxon>Streptophyta</taxon>
        <taxon>Embryophyta</taxon>
        <taxon>Tracheophyta</taxon>
        <taxon>Spermatophyta</taxon>
        <taxon>Magnoliopsida</taxon>
        <taxon>eudicotyledons</taxon>
        <taxon>Gunneridae</taxon>
        <taxon>Pentapetalae</taxon>
        <taxon>rosids</taxon>
        <taxon>fabids</taxon>
        <taxon>Fabales</taxon>
        <taxon>Fabaceae</taxon>
        <taxon>Papilionoideae</taxon>
        <taxon>50 kb inversion clade</taxon>
        <taxon>NPAAA clade</taxon>
        <taxon>Hologalegina</taxon>
        <taxon>IRL clade</taxon>
        <taxon>Trifolieae</taxon>
        <taxon>Trifolium</taxon>
    </lineage>
</organism>